<protein>
    <submittedName>
        <fullName evidence="1">Putative ovule protein</fullName>
    </submittedName>
</protein>
<feature type="non-terminal residue" evidence="1">
    <location>
        <position position="1"/>
    </location>
</feature>
<name>A0A0V0GEH5_SOLCH</name>
<proteinExistence type="predicted"/>
<organism evidence="1">
    <name type="scientific">Solanum chacoense</name>
    <name type="common">Chaco potato</name>
    <dbReference type="NCBI Taxonomy" id="4108"/>
    <lineage>
        <taxon>Eukaryota</taxon>
        <taxon>Viridiplantae</taxon>
        <taxon>Streptophyta</taxon>
        <taxon>Embryophyta</taxon>
        <taxon>Tracheophyta</taxon>
        <taxon>Spermatophyta</taxon>
        <taxon>Magnoliopsida</taxon>
        <taxon>eudicotyledons</taxon>
        <taxon>Gunneridae</taxon>
        <taxon>Pentapetalae</taxon>
        <taxon>asterids</taxon>
        <taxon>lamiids</taxon>
        <taxon>Solanales</taxon>
        <taxon>Solanaceae</taxon>
        <taxon>Solanoideae</taxon>
        <taxon>Solaneae</taxon>
        <taxon>Solanum</taxon>
    </lineage>
</organism>
<evidence type="ECO:0000313" key="1">
    <source>
        <dbReference type="EMBL" id="JAP06596.1"/>
    </source>
</evidence>
<dbReference type="EMBL" id="GEDG01040814">
    <property type="protein sequence ID" value="JAP06596.1"/>
    <property type="molecule type" value="Transcribed_RNA"/>
</dbReference>
<sequence>HISLAQFAKIHGPLISVRLGTQLVVVAFPQLKSSKLKIVFSQPGLCPAWFHINSLLLINTQWFGPVI</sequence>
<accession>A0A0V0GEH5</accession>
<dbReference type="AlphaFoldDB" id="A0A0V0GEH5"/>
<reference evidence="1" key="1">
    <citation type="submission" date="2015-12" db="EMBL/GenBank/DDBJ databases">
        <title>Gene expression during late stages of embryo sac development: a critical building block for successful pollen-pistil interactions.</title>
        <authorList>
            <person name="Liu Y."/>
            <person name="Joly V."/>
            <person name="Sabar M."/>
            <person name="Matton D.P."/>
        </authorList>
    </citation>
    <scope>NUCLEOTIDE SEQUENCE</scope>
</reference>